<dbReference type="SUPFAM" id="SSF46785">
    <property type="entry name" value="Winged helix' DNA-binding domain"/>
    <property type="match status" value="1"/>
</dbReference>
<dbReference type="PANTHER" id="PTHR30579">
    <property type="entry name" value="TRANSCRIPTIONAL REGULATOR"/>
    <property type="match status" value="1"/>
</dbReference>
<dbReference type="InterPro" id="IPR005119">
    <property type="entry name" value="LysR_subst-bd"/>
</dbReference>
<dbReference type="InterPro" id="IPR000847">
    <property type="entry name" value="LysR_HTH_N"/>
</dbReference>
<dbReference type="InterPro" id="IPR036390">
    <property type="entry name" value="WH_DNA-bd_sf"/>
</dbReference>
<evidence type="ECO:0000313" key="7">
    <source>
        <dbReference type="Proteomes" id="UP000019486"/>
    </source>
</evidence>
<keyword evidence="3" id="KW-0238">DNA-binding</keyword>
<evidence type="ECO:0000256" key="4">
    <source>
        <dbReference type="ARBA" id="ARBA00023163"/>
    </source>
</evidence>
<evidence type="ECO:0000259" key="5">
    <source>
        <dbReference type="PROSITE" id="PS50931"/>
    </source>
</evidence>
<evidence type="ECO:0000313" key="6">
    <source>
        <dbReference type="EMBL" id="EWY38176.1"/>
    </source>
</evidence>
<gene>
    <name evidence="6" type="ORF">N825_14805</name>
</gene>
<evidence type="ECO:0000256" key="2">
    <source>
        <dbReference type="ARBA" id="ARBA00023015"/>
    </source>
</evidence>
<dbReference type="InterPro" id="IPR050176">
    <property type="entry name" value="LTTR"/>
</dbReference>
<protein>
    <submittedName>
        <fullName evidence="6">LysR family transcriptional regulator</fullName>
    </submittedName>
</protein>
<dbReference type="InterPro" id="IPR036388">
    <property type="entry name" value="WH-like_DNA-bd_sf"/>
</dbReference>
<dbReference type="FunFam" id="1.10.10.10:FF:000001">
    <property type="entry name" value="LysR family transcriptional regulator"/>
    <property type="match status" value="1"/>
</dbReference>
<dbReference type="Gene3D" id="1.10.10.10">
    <property type="entry name" value="Winged helix-like DNA-binding domain superfamily/Winged helix DNA-binding domain"/>
    <property type="match status" value="1"/>
</dbReference>
<dbReference type="Pfam" id="PF03466">
    <property type="entry name" value="LysR_substrate"/>
    <property type="match status" value="1"/>
</dbReference>
<comment type="caution">
    <text evidence="6">The sequence shown here is derived from an EMBL/GenBank/DDBJ whole genome shotgun (WGS) entry which is preliminary data.</text>
</comment>
<keyword evidence="2" id="KW-0805">Transcription regulation</keyword>
<reference evidence="6 7" key="1">
    <citation type="submission" date="2013-08" db="EMBL/GenBank/DDBJ databases">
        <title>The genome sequence of Skermanella stibiiresistens.</title>
        <authorList>
            <person name="Zhu W."/>
            <person name="Wang G."/>
        </authorList>
    </citation>
    <scope>NUCLEOTIDE SEQUENCE [LARGE SCALE GENOMIC DNA]</scope>
    <source>
        <strain evidence="6 7">SB22</strain>
    </source>
</reference>
<proteinExistence type="inferred from homology"/>
<comment type="similarity">
    <text evidence="1">Belongs to the LysR transcriptional regulatory family.</text>
</comment>
<sequence>MRAFLTVAETGSFTRTGEILGRTQSAVSVQIKRLEDQVGARLCDRSGRFVVPTEAGEHLLGYARRILAINDEAVGRLVAPPIGGTVRLGTAEEFATQFLSDILGDFARCFPTIVPEITVDTSAVLQSGVEAGLFDVVLVKHVPLEDPGQTIWREPLHWVARADWTDPPNGVVPLAVSPAPCLYRRFMLAALGQVGRSWEIRCTSAAVAALQAAVLAGLGVTALARGTILPGMRVLTPDEGFPNLPDSAIALVTRFGTPTPAADRLTRFVLDRMAVPRMAGLRGVKR</sequence>
<dbReference type="Gene3D" id="3.40.190.10">
    <property type="entry name" value="Periplasmic binding protein-like II"/>
    <property type="match status" value="2"/>
</dbReference>
<dbReference type="SUPFAM" id="SSF53850">
    <property type="entry name" value="Periplasmic binding protein-like II"/>
    <property type="match status" value="1"/>
</dbReference>
<dbReference type="EMBL" id="AVFL01000020">
    <property type="protein sequence ID" value="EWY38176.1"/>
    <property type="molecule type" value="Genomic_DNA"/>
</dbReference>
<dbReference type="PANTHER" id="PTHR30579:SF7">
    <property type="entry name" value="HTH-TYPE TRANSCRIPTIONAL REGULATOR LRHA-RELATED"/>
    <property type="match status" value="1"/>
</dbReference>
<dbReference type="PROSITE" id="PS50931">
    <property type="entry name" value="HTH_LYSR"/>
    <property type="match status" value="1"/>
</dbReference>
<evidence type="ECO:0000256" key="1">
    <source>
        <dbReference type="ARBA" id="ARBA00009437"/>
    </source>
</evidence>
<dbReference type="PRINTS" id="PR00039">
    <property type="entry name" value="HTHLYSR"/>
</dbReference>
<feature type="domain" description="HTH lysR-type" evidence="5">
    <location>
        <begin position="1"/>
        <end position="53"/>
    </location>
</feature>
<keyword evidence="4" id="KW-0804">Transcription</keyword>
<name>W9H040_9PROT</name>
<dbReference type="GO" id="GO:0003700">
    <property type="term" value="F:DNA-binding transcription factor activity"/>
    <property type="evidence" value="ECO:0007669"/>
    <property type="project" value="InterPro"/>
</dbReference>
<keyword evidence="7" id="KW-1185">Reference proteome</keyword>
<dbReference type="Proteomes" id="UP000019486">
    <property type="component" value="Unassembled WGS sequence"/>
</dbReference>
<dbReference type="Pfam" id="PF00126">
    <property type="entry name" value="HTH_1"/>
    <property type="match status" value="1"/>
</dbReference>
<dbReference type="STRING" id="1385369.N825_14805"/>
<organism evidence="6 7">
    <name type="scientific">Skermanella stibiiresistens SB22</name>
    <dbReference type="NCBI Taxonomy" id="1385369"/>
    <lineage>
        <taxon>Bacteria</taxon>
        <taxon>Pseudomonadati</taxon>
        <taxon>Pseudomonadota</taxon>
        <taxon>Alphaproteobacteria</taxon>
        <taxon>Rhodospirillales</taxon>
        <taxon>Azospirillaceae</taxon>
        <taxon>Skermanella</taxon>
    </lineage>
</organism>
<evidence type="ECO:0000256" key="3">
    <source>
        <dbReference type="ARBA" id="ARBA00023125"/>
    </source>
</evidence>
<dbReference type="AlphaFoldDB" id="W9H040"/>
<accession>W9H040</accession>
<dbReference type="GO" id="GO:0003677">
    <property type="term" value="F:DNA binding"/>
    <property type="evidence" value="ECO:0007669"/>
    <property type="project" value="UniProtKB-KW"/>
</dbReference>